<evidence type="ECO:0000313" key="2">
    <source>
        <dbReference type="Proteomes" id="UP000308600"/>
    </source>
</evidence>
<sequence>MTMAILTTSLRAGIRLFRTPNLRIPVKVLKPVPIPSGLGTSNLRRSHVRHFAITSSQRIEDTTGARTEAKEEETKNKSKSGKEEEKQNERTSGRRLIHIESFFAGYAPKFQHIRTNHPSDEFKRLVEVYGWKPKEEARKKKGKNAEPLTEDEIKAKVADEMARKERDAAYKMAKEDYGKALIKQFGEIFGTDDQSLDSWMLLCEVLGVKTIPETLSQCKKKVRHKHANLVDLVHGAHIGEPVTTFPQYWKLIRYTRDEDKIFPKVEAKENRLLKALMRGIFEERSKKAGVSVPVVVGQKN</sequence>
<reference evidence="1 2" key="1">
    <citation type="journal article" date="2019" name="Nat. Ecol. Evol.">
        <title>Megaphylogeny resolves global patterns of mushroom evolution.</title>
        <authorList>
            <person name="Varga T."/>
            <person name="Krizsan K."/>
            <person name="Foldi C."/>
            <person name="Dima B."/>
            <person name="Sanchez-Garcia M."/>
            <person name="Sanchez-Ramirez S."/>
            <person name="Szollosi G.J."/>
            <person name="Szarkandi J.G."/>
            <person name="Papp V."/>
            <person name="Albert L."/>
            <person name="Andreopoulos W."/>
            <person name="Angelini C."/>
            <person name="Antonin V."/>
            <person name="Barry K.W."/>
            <person name="Bougher N.L."/>
            <person name="Buchanan P."/>
            <person name="Buyck B."/>
            <person name="Bense V."/>
            <person name="Catcheside P."/>
            <person name="Chovatia M."/>
            <person name="Cooper J."/>
            <person name="Damon W."/>
            <person name="Desjardin D."/>
            <person name="Finy P."/>
            <person name="Geml J."/>
            <person name="Haridas S."/>
            <person name="Hughes K."/>
            <person name="Justo A."/>
            <person name="Karasinski D."/>
            <person name="Kautmanova I."/>
            <person name="Kiss B."/>
            <person name="Kocsube S."/>
            <person name="Kotiranta H."/>
            <person name="LaButti K.M."/>
            <person name="Lechner B.E."/>
            <person name="Liimatainen K."/>
            <person name="Lipzen A."/>
            <person name="Lukacs Z."/>
            <person name="Mihaltcheva S."/>
            <person name="Morgado L.N."/>
            <person name="Niskanen T."/>
            <person name="Noordeloos M.E."/>
            <person name="Ohm R.A."/>
            <person name="Ortiz-Santana B."/>
            <person name="Ovrebo C."/>
            <person name="Racz N."/>
            <person name="Riley R."/>
            <person name="Savchenko A."/>
            <person name="Shiryaev A."/>
            <person name="Soop K."/>
            <person name="Spirin V."/>
            <person name="Szebenyi C."/>
            <person name="Tomsovsky M."/>
            <person name="Tulloss R.E."/>
            <person name="Uehling J."/>
            <person name="Grigoriev I.V."/>
            <person name="Vagvolgyi C."/>
            <person name="Papp T."/>
            <person name="Martin F.M."/>
            <person name="Miettinen O."/>
            <person name="Hibbett D.S."/>
            <person name="Nagy L.G."/>
        </authorList>
    </citation>
    <scope>NUCLEOTIDE SEQUENCE [LARGE SCALE GENOMIC DNA]</scope>
    <source>
        <strain evidence="1 2">NL-1719</strain>
    </source>
</reference>
<keyword evidence="2" id="KW-1185">Reference proteome</keyword>
<evidence type="ECO:0000313" key="1">
    <source>
        <dbReference type="EMBL" id="TFK69027.1"/>
    </source>
</evidence>
<dbReference type="EMBL" id="ML208339">
    <property type="protein sequence ID" value="TFK69027.1"/>
    <property type="molecule type" value="Genomic_DNA"/>
</dbReference>
<dbReference type="Proteomes" id="UP000308600">
    <property type="component" value="Unassembled WGS sequence"/>
</dbReference>
<accession>A0ACD3AUN6</accession>
<organism evidence="1 2">
    <name type="scientific">Pluteus cervinus</name>
    <dbReference type="NCBI Taxonomy" id="181527"/>
    <lineage>
        <taxon>Eukaryota</taxon>
        <taxon>Fungi</taxon>
        <taxon>Dikarya</taxon>
        <taxon>Basidiomycota</taxon>
        <taxon>Agaricomycotina</taxon>
        <taxon>Agaricomycetes</taxon>
        <taxon>Agaricomycetidae</taxon>
        <taxon>Agaricales</taxon>
        <taxon>Pluteineae</taxon>
        <taxon>Pluteaceae</taxon>
        <taxon>Pluteus</taxon>
    </lineage>
</organism>
<proteinExistence type="predicted"/>
<name>A0ACD3AUN6_9AGAR</name>
<protein>
    <submittedName>
        <fullName evidence="1">Uncharacterized protein</fullName>
    </submittedName>
</protein>
<gene>
    <name evidence="1" type="ORF">BDN72DRAFT_959870</name>
</gene>